<sequence length="112" mass="13650">MNPFLLYKPDEKIKWIGTFDQNRQCIVTIFLTEKYDDIRFFNINDTDYINLWKKEMLSQQWIQIDNIINNDIINQIIADKTPVFDKNTLRYENSLDETEIKKLYDTYKIEND</sequence>
<name>A0A1V0SJ01_9VIRU</name>
<evidence type="ECO:0000313" key="1">
    <source>
        <dbReference type="EMBL" id="ARF11695.1"/>
    </source>
</evidence>
<dbReference type="EMBL" id="KY684109">
    <property type="protein sequence ID" value="ARF11695.1"/>
    <property type="molecule type" value="Genomic_DNA"/>
</dbReference>
<accession>A0A1V0SJ01</accession>
<proteinExistence type="predicted"/>
<organism evidence="1">
    <name type="scientific">Klosneuvirus KNV1</name>
    <dbReference type="NCBI Taxonomy" id="1977640"/>
    <lineage>
        <taxon>Viruses</taxon>
        <taxon>Varidnaviria</taxon>
        <taxon>Bamfordvirae</taxon>
        <taxon>Nucleocytoviricota</taxon>
        <taxon>Megaviricetes</taxon>
        <taxon>Imitervirales</taxon>
        <taxon>Mimiviridae</taxon>
        <taxon>Klosneuvirinae</taxon>
        <taxon>Klosneuvirus</taxon>
    </lineage>
</organism>
<protein>
    <submittedName>
        <fullName evidence="1">Uncharacterized protein</fullName>
    </submittedName>
</protein>
<gene>
    <name evidence="1" type="ORF">Klosneuvirus_2_131</name>
</gene>
<reference evidence="1" key="1">
    <citation type="journal article" date="2017" name="Science">
        <title>Giant viruses with an expanded complement of translation system components.</title>
        <authorList>
            <person name="Schulz F."/>
            <person name="Yutin N."/>
            <person name="Ivanova N.N."/>
            <person name="Ortega D.R."/>
            <person name="Lee T.K."/>
            <person name="Vierheilig J."/>
            <person name="Daims H."/>
            <person name="Horn M."/>
            <person name="Wagner M."/>
            <person name="Jensen G.J."/>
            <person name="Kyrpides N.C."/>
            <person name="Koonin E.V."/>
            <person name="Woyke T."/>
        </authorList>
    </citation>
    <scope>NUCLEOTIDE SEQUENCE</scope>
    <source>
        <strain evidence="1">KNV1</strain>
    </source>
</reference>